<sequence length="142" mass="16133">MRMLWPRSMLFSIFLILVGLFTLVAAGALPWWDDHRAKAAVHRGEAKMVEGPVNDWRLTRSRQARSKGSKVHYNYFEHFTVGGVAFHLTWGNLEAGFNNQGSDDGKQHTRIADGDNVRIWYLPPDKLISTPRIVRFETAAAP</sequence>
<protein>
    <recommendedName>
        <fullName evidence="3">DUF3592 domain-containing protein</fullName>
    </recommendedName>
</protein>
<evidence type="ECO:0000313" key="2">
    <source>
        <dbReference type="Proteomes" id="UP000001953"/>
    </source>
</evidence>
<evidence type="ECO:0008006" key="3">
    <source>
        <dbReference type="Google" id="ProtNLM"/>
    </source>
</evidence>
<name>Q1QR81_NITHX</name>
<accession>Q1QR81</accession>
<dbReference type="KEGG" id="nha:Nham_0374"/>
<organism evidence="1 2">
    <name type="scientific">Nitrobacter hamburgensis (strain DSM 10229 / NCIMB 13809 / X14)</name>
    <dbReference type="NCBI Taxonomy" id="323097"/>
    <lineage>
        <taxon>Bacteria</taxon>
        <taxon>Pseudomonadati</taxon>
        <taxon>Pseudomonadota</taxon>
        <taxon>Alphaproteobacteria</taxon>
        <taxon>Hyphomicrobiales</taxon>
        <taxon>Nitrobacteraceae</taxon>
        <taxon>Nitrobacter</taxon>
    </lineage>
</organism>
<evidence type="ECO:0000313" key="1">
    <source>
        <dbReference type="EMBL" id="ABE61266.1"/>
    </source>
</evidence>
<reference evidence="1 2" key="1">
    <citation type="submission" date="2006-03" db="EMBL/GenBank/DDBJ databases">
        <title>Complete sequence of chromosome of Nitrobacter hamburgensis X14.</title>
        <authorList>
            <consortium name="US DOE Joint Genome Institute"/>
            <person name="Copeland A."/>
            <person name="Lucas S."/>
            <person name="Lapidus A."/>
            <person name="Barry K."/>
            <person name="Detter J.C."/>
            <person name="Glavina del Rio T."/>
            <person name="Hammon N."/>
            <person name="Israni S."/>
            <person name="Dalin E."/>
            <person name="Tice H."/>
            <person name="Pitluck S."/>
            <person name="Chain P."/>
            <person name="Malfatti S."/>
            <person name="Shin M."/>
            <person name="Vergez L."/>
            <person name="Schmutz J."/>
            <person name="Larimer F."/>
            <person name="Land M."/>
            <person name="Hauser L."/>
            <person name="Kyrpides N."/>
            <person name="Ivanova N."/>
            <person name="Ward B."/>
            <person name="Arp D."/>
            <person name="Klotz M."/>
            <person name="Stein L."/>
            <person name="O'Mullan G."/>
            <person name="Starkenburg S."/>
            <person name="Sayavedra L."/>
            <person name="Poret-Peterson A.T."/>
            <person name="Gentry M.E."/>
            <person name="Bruce D."/>
            <person name="Richardson P."/>
        </authorList>
    </citation>
    <scope>NUCLEOTIDE SEQUENCE [LARGE SCALE GENOMIC DNA]</scope>
    <source>
        <strain evidence="2">DSM 10229 / NCIMB 13809 / X14</strain>
    </source>
</reference>
<keyword evidence="2" id="KW-1185">Reference proteome</keyword>
<dbReference type="AlphaFoldDB" id="Q1QR81"/>
<dbReference type="Proteomes" id="UP000001953">
    <property type="component" value="Chromosome"/>
</dbReference>
<dbReference type="EMBL" id="CP000319">
    <property type="protein sequence ID" value="ABE61266.1"/>
    <property type="molecule type" value="Genomic_DNA"/>
</dbReference>
<gene>
    <name evidence="1" type="ordered locus">Nham_0374</name>
</gene>
<dbReference type="HOGENOM" id="CLU_1813783_0_0_5"/>
<proteinExistence type="predicted"/>